<organism evidence="1 2">
    <name type="scientific">Eretmocerus hayati</name>
    <dbReference type="NCBI Taxonomy" id="131215"/>
    <lineage>
        <taxon>Eukaryota</taxon>
        <taxon>Metazoa</taxon>
        <taxon>Ecdysozoa</taxon>
        <taxon>Arthropoda</taxon>
        <taxon>Hexapoda</taxon>
        <taxon>Insecta</taxon>
        <taxon>Pterygota</taxon>
        <taxon>Neoptera</taxon>
        <taxon>Endopterygota</taxon>
        <taxon>Hymenoptera</taxon>
        <taxon>Apocrita</taxon>
        <taxon>Proctotrupomorpha</taxon>
        <taxon>Chalcidoidea</taxon>
        <taxon>Aphelinidae</taxon>
        <taxon>Aphelininae</taxon>
        <taxon>Eretmocerus</taxon>
    </lineage>
</organism>
<proteinExistence type="predicted"/>
<dbReference type="EMBL" id="CM056741">
    <property type="protein sequence ID" value="KAJ8682256.1"/>
    <property type="molecule type" value="Genomic_DNA"/>
</dbReference>
<sequence>MMQSDDESLRVDFDAICESSTKRPKLELVKEEVENTTSDISWVNTLQSETTESIGCREDEYYSVHKEVSQDMIDSALMIQPKEEPPLLEFEAIIQNAKPEMKVEPSKKDIDDLSPHCLDTELTCPCDEPSSLEPHDGNSSPSSTALFPKSFGAISKYEAYKMVNKHLCKSPKVIIQSLEKIRVESTDQFQSNGPHKSMEESSSCNAVLGVDTSDEGCLYWCLTSEVEKNHDLQILSRPDQEGDENPAEPHNIVSNWCSETIDDLASHKKAISRVNLSQKALTIPTIRSSNPEVLVDITIVKSDLVHINPDSDENNISSSNITTAAKSTSITGAHLNSRAKNRRTDSFFCLLWGRKRVWVLLRPEHEWTLQIKLYQMLSKMRSRPWKYGVRFPSHPGELLVKPAQLKSWGIPYEIVVQHPGDLLALNDLIVLYSLDAGPNIGMLVNIGRDSTDCAVNLNNGQKMSPGNLYMSRVVEAICSTFKFGESDKQPCNGVLLSQPNEPDPNKIRQQDHTCLCKGCDRYFKDLASLTQHMVFFHTSQSEEWLCLRCSKVFDRKELPIHHLTCKESLICSCGLANFQNRVEFDTHLLSCIGTTHVAGSSKKRKLGEVSPSIITKIAPAKRPKSKSLEAQAVSAMTSAVTSELSVLAADVALESLASPESTACTAAHANGSVPAEKETSSITKKIIDTKNVKPLTESKDPPEIVLNDCHEPDRPSTTNLPHTSQDPRTSIEKKENRCGKMLFKSVELSSEQNQEIHSVHTNPQRETCRRCLKSFASSYFHLHERICCVGVPRTCFCGRTNFRSNCGFESHQRSCKLIRDQNSCGDSNRVNTPSSLSKSCPKRPKSKLSDVSVTNNNYCAACGSVTPR</sequence>
<evidence type="ECO:0000313" key="1">
    <source>
        <dbReference type="EMBL" id="KAJ8682256.1"/>
    </source>
</evidence>
<accession>A0ACC2PHH0</accession>
<dbReference type="Proteomes" id="UP001239111">
    <property type="component" value="Chromosome 1"/>
</dbReference>
<gene>
    <name evidence="1" type="ORF">QAD02_018048</name>
</gene>
<evidence type="ECO:0000313" key="2">
    <source>
        <dbReference type="Proteomes" id="UP001239111"/>
    </source>
</evidence>
<reference evidence="1" key="1">
    <citation type="submission" date="2023-04" db="EMBL/GenBank/DDBJ databases">
        <title>A chromosome-level genome assembly of the parasitoid wasp Eretmocerus hayati.</title>
        <authorList>
            <person name="Zhong Y."/>
            <person name="Liu S."/>
            <person name="Liu Y."/>
        </authorList>
    </citation>
    <scope>NUCLEOTIDE SEQUENCE</scope>
    <source>
        <strain evidence="1">ZJU_SS_LIU_2023</strain>
    </source>
</reference>
<comment type="caution">
    <text evidence="1">The sequence shown here is derived from an EMBL/GenBank/DDBJ whole genome shotgun (WGS) entry which is preliminary data.</text>
</comment>
<name>A0ACC2PHH0_9HYME</name>
<keyword evidence="2" id="KW-1185">Reference proteome</keyword>
<protein>
    <submittedName>
        <fullName evidence="1">Uncharacterized protein</fullName>
    </submittedName>
</protein>